<dbReference type="Gene3D" id="2.60.40.1260">
    <property type="entry name" value="Lamin Tail domain"/>
    <property type="match status" value="1"/>
</dbReference>
<dbReference type="STRING" id="1797727.A3B51_00975"/>
<dbReference type="AlphaFoldDB" id="A0A1F5HN72"/>
<dbReference type="InterPro" id="IPR001733">
    <property type="entry name" value="Peptidase_S26B"/>
</dbReference>
<feature type="transmembrane region" description="Helical" evidence="6">
    <location>
        <begin position="224"/>
        <end position="245"/>
    </location>
</feature>
<dbReference type="GO" id="GO:0009003">
    <property type="term" value="F:signal peptidase activity"/>
    <property type="evidence" value="ECO:0007669"/>
    <property type="project" value="UniProtKB-EC"/>
</dbReference>
<dbReference type="SUPFAM" id="SSF74853">
    <property type="entry name" value="Lamin A/C globular tail domain"/>
    <property type="match status" value="1"/>
</dbReference>
<dbReference type="InterPro" id="IPR036415">
    <property type="entry name" value="Lamin_tail_dom_sf"/>
</dbReference>
<dbReference type="PANTHER" id="PTHR10806:SF6">
    <property type="entry name" value="SIGNAL PEPTIDASE COMPLEX CATALYTIC SUBUNIT SEC11"/>
    <property type="match status" value="1"/>
</dbReference>
<dbReference type="Pfam" id="PF00932">
    <property type="entry name" value="LTD"/>
    <property type="match status" value="1"/>
</dbReference>
<gene>
    <name evidence="8" type="ORF">A3B51_00975</name>
</gene>
<feature type="domain" description="LTD" evidence="7">
    <location>
        <begin position="250"/>
        <end position="379"/>
    </location>
</feature>
<dbReference type="InterPro" id="IPR036286">
    <property type="entry name" value="LexA/Signal_pep-like_sf"/>
</dbReference>
<evidence type="ECO:0000256" key="5">
    <source>
        <dbReference type="NCBIfam" id="TIGR02228"/>
    </source>
</evidence>
<proteinExistence type="predicted"/>
<feature type="transmembrane region" description="Helical" evidence="6">
    <location>
        <begin position="12"/>
        <end position="32"/>
    </location>
</feature>
<dbReference type="SUPFAM" id="SSF51306">
    <property type="entry name" value="LexA/Signal peptidase"/>
    <property type="match status" value="1"/>
</dbReference>
<dbReference type="Gene3D" id="2.10.109.10">
    <property type="entry name" value="Umud Fragment, subunit A"/>
    <property type="match status" value="1"/>
</dbReference>
<keyword evidence="4 6" id="KW-0472">Membrane</keyword>
<dbReference type="PROSITE" id="PS51841">
    <property type="entry name" value="LTD"/>
    <property type="match status" value="1"/>
</dbReference>
<dbReference type="InterPro" id="IPR019533">
    <property type="entry name" value="Peptidase_S26"/>
</dbReference>
<evidence type="ECO:0000313" key="9">
    <source>
        <dbReference type="Proteomes" id="UP000176780"/>
    </source>
</evidence>
<accession>A0A1F5HN72</accession>
<dbReference type="InterPro" id="IPR001322">
    <property type="entry name" value="Lamin_tail_dom"/>
</dbReference>
<keyword evidence="3 6" id="KW-1133">Transmembrane helix</keyword>
<evidence type="ECO:0000256" key="3">
    <source>
        <dbReference type="ARBA" id="ARBA00022989"/>
    </source>
</evidence>
<dbReference type="Proteomes" id="UP000176780">
    <property type="component" value="Unassembled WGS sequence"/>
</dbReference>
<protein>
    <recommendedName>
        <fullName evidence="5">Signal peptidase I</fullName>
        <ecNumber evidence="5">3.4.21.89</ecNumber>
    </recommendedName>
</protein>
<evidence type="ECO:0000256" key="1">
    <source>
        <dbReference type="ARBA" id="ARBA00004370"/>
    </source>
</evidence>
<dbReference type="GO" id="GO:0006465">
    <property type="term" value="P:signal peptide processing"/>
    <property type="evidence" value="ECO:0007669"/>
    <property type="project" value="UniProtKB-UniRule"/>
</dbReference>
<name>A0A1F5HN72_9BACT</name>
<dbReference type="GO" id="GO:0016020">
    <property type="term" value="C:membrane"/>
    <property type="evidence" value="ECO:0007669"/>
    <property type="project" value="UniProtKB-SubCell"/>
</dbReference>
<dbReference type="NCBIfam" id="TIGR02228">
    <property type="entry name" value="sigpep_I_arch"/>
    <property type="match status" value="1"/>
</dbReference>
<keyword evidence="2 6" id="KW-0812">Transmembrane</keyword>
<comment type="caution">
    <text evidence="8">The sequence shown here is derived from an EMBL/GenBank/DDBJ whole genome shotgun (WGS) entry which is preliminary data.</text>
</comment>
<dbReference type="EC" id="3.4.21.89" evidence="5"/>
<dbReference type="GO" id="GO:0004252">
    <property type="term" value="F:serine-type endopeptidase activity"/>
    <property type="evidence" value="ECO:0007669"/>
    <property type="project" value="UniProtKB-UniRule"/>
</dbReference>
<evidence type="ECO:0000313" key="8">
    <source>
        <dbReference type="EMBL" id="OGE05576.1"/>
    </source>
</evidence>
<reference evidence="8 9" key="1">
    <citation type="journal article" date="2016" name="Nat. Commun.">
        <title>Thousands of microbial genomes shed light on interconnected biogeochemical processes in an aquifer system.</title>
        <authorList>
            <person name="Anantharaman K."/>
            <person name="Brown C.T."/>
            <person name="Hug L.A."/>
            <person name="Sharon I."/>
            <person name="Castelle C.J."/>
            <person name="Probst A.J."/>
            <person name="Thomas B.C."/>
            <person name="Singh A."/>
            <person name="Wilkins M.J."/>
            <person name="Karaoz U."/>
            <person name="Brodie E.L."/>
            <person name="Williams K.H."/>
            <person name="Hubbard S.S."/>
            <person name="Banfield J.F."/>
        </authorList>
    </citation>
    <scope>NUCLEOTIDE SEQUENCE [LARGE SCALE GENOMIC DNA]</scope>
</reference>
<evidence type="ECO:0000256" key="6">
    <source>
        <dbReference type="SAM" id="Phobius"/>
    </source>
</evidence>
<sequence>MKLIFKSANFGLSLLLVLAAIAIAYIAIPAFGNKALIVRSGSMQPAIKVGDLVVVTSQTGLITPQSTKLAKYKVGDVIAFKSDENSKLFTTHRIVGKEIKDGKVFYQTKGDANNAADNNLVAEENIIGKSTFRLPYFGRLFAFAKSNVGFPILVIFPALLVIILEIINIVKELRLLRHPEPFDCHSERSEESQDKLREGSRFFGFQPQNDSGNSPLRSNNNLPILRVLLPLVIGIMFFHNSFAFFSDTATSINNTFQASQIFTNHIVISEVQIDGGLGQANDNDFIELYNPTSSPFNLNGYRLVKRTGNAPNDTNIFTFTSSHIVPAHGYFLWANDDFTTIAVIPDVTSSDTLAASNSVALRQGNLNTGTIIDALSWDPGASSLKEGTQFNSNPGANQSMERKALSTSTASSMAIGGADEFKGNGFDSNNNATDFVLRTVSQPQNSSSSPEAP</sequence>
<dbReference type="PANTHER" id="PTHR10806">
    <property type="entry name" value="SIGNAL PEPTIDASE COMPLEX CATALYTIC SUBUNIT SEC11"/>
    <property type="match status" value="1"/>
</dbReference>
<feature type="transmembrane region" description="Helical" evidence="6">
    <location>
        <begin position="148"/>
        <end position="170"/>
    </location>
</feature>
<evidence type="ECO:0000259" key="7">
    <source>
        <dbReference type="PROSITE" id="PS51841"/>
    </source>
</evidence>
<evidence type="ECO:0000256" key="4">
    <source>
        <dbReference type="ARBA" id="ARBA00023136"/>
    </source>
</evidence>
<comment type="subcellular location">
    <subcellularLocation>
        <location evidence="1">Membrane</location>
    </subcellularLocation>
</comment>
<organism evidence="8 9">
    <name type="scientific">Candidatus Curtissbacteria bacterium RIFCSPLOWO2_01_FULL_41_18</name>
    <dbReference type="NCBI Taxonomy" id="1797727"/>
    <lineage>
        <taxon>Bacteria</taxon>
        <taxon>Candidatus Curtissiibacteriota</taxon>
    </lineage>
</organism>
<dbReference type="Pfam" id="PF10502">
    <property type="entry name" value="Peptidase_S26"/>
    <property type="match status" value="1"/>
</dbReference>
<evidence type="ECO:0000256" key="2">
    <source>
        <dbReference type="ARBA" id="ARBA00022692"/>
    </source>
</evidence>
<dbReference type="EMBL" id="MFBQ01000001">
    <property type="protein sequence ID" value="OGE05576.1"/>
    <property type="molecule type" value="Genomic_DNA"/>
</dbReference>
<dbReference type="CDD" id="cd06530">
    <property type="entry name" value="S26_SPase_I"/>
    <property type="match status" value="1"/>
</dbReference>